<sequence>MVTGVKGPERFLSGISQRDVTHQLYIKRNLAPETRGKGVIDPIFDNAGGEARR</sequence>
<accession>A0A834TSJ7</accession>
<evidence type="ECO:0000313" key="1">
    <source>
        <dbReference type="EMBL" id="KAF7827623.1"/>
    </source>
</evidence>
<dbReference type="EMBL" id="JAAIUW010000006">
    <property type="protein sequence ID" value="KAF7827623.1"/>
    <property type="molecule type" value="Genomic_DNA"/>
</dbReference>
<dbReference type="Proteomes" id="UP000634136">
    <property type="component" value="Unassembled WGS sequence"/>
</dbReference>
<comment type="caution">
    <text evidence="1">The sequence shown here is derived from an EMBL/GenBank/DDBJ whole genome shotgun (WGS) entry which is preliminary data.</text>
</comment>
<organism evidence="1 2">
    <name type="scientific">Senna tora</name>
    <dbReference type="NCBI Taxonomy" id="362788"/>
    <lineage>
        <taxon>Eukaryota</taxon>
        <taxon>Viridiplantae</taxon>
        <taxon>Streptophyta</taxon>
        <taxon>Embryophyta</taxon>
        <taxon>Tracheophyta</taxon>
        <taxon>Spermatophyta</taxon>
        <taxon>Magnoliopsida</taxon>
        <taxon>eudicotyledons</taxon>
        <taxon>Gunneridae</taxon>
        <taxon>Pentapetalae</taxon>
        <taxon>rosids</taxon>
        <taxon>fabids</taxon>
        <taxon>Fabales</taxon>
        <taxon>Fabaceae</taxon>
        <taxon>Caesalpinioideae</taxon>
        <taxon>Cassia clade</taxon>
        <taxon>Senna</taxon>
    </lineage>
</organism>
<protein>
    <submittedName>
        <fullName evidence="1">Uncharacterized protein</fullName>
    </submittedName>
</protein>
<keyword evidence="2" id="KW-1185">Reference proteome</keyword>
<dbReference type="AlphaFoldDB" id="A0A834TSJ7"/>
<reference evidence="1" key="1">
    <citation type="submission" date="2020-09" db="EMBL/GenBank/DDBJ databases">
        <title>Genome-Enabled Discovery of Anthraquinone Biosynthesis in Senna tora.</title>
        <authorList>
            <person name="Kang S.-H."/>
            <person name="Pandey R.P."/>
            <person name="Lee C.-M."/>
            <person name="Sim J.-S."/>
            <person name="Jeong J.-T."/>
            <person name="Choi B.-S."/>
            <person name="Jung M."/>
            <person name="Ginzburg D."/>
            <person name="Zhao K."/>
            <person name="Won S.Y."/>
            <person name="Oh T.-J."/>
            <person name="Yu Y."/>
            <person name="Kim N.-H."/>
            <person name="Lee O.R."/>
            <person name="Lee T.-H."/>
            <person name="Bashyal P."/>
            <person name="Kim T.-S."/>
            <person name="Lee W.-H."/>
            <person name="Kawkins C."/>
            <person name="Kim C.-K."/>
            <person name="Kim J.S."/>
            <person name="Ahn B.O."/>
            <person name="Rhee S.Y."/>
            <person name="Sohng J.K."/>
        </authorList>
    </citation>
    <scope>NUCLEOTIDE SEQUENCE</scope>
    <source>
        <tissue evidence="1">Leaf</tissue>
    </source>
</reference>
<name>A0A834TSJ7_9FABA</name>
<proteinExistence type="predicted"/>
<gene>
    <name evidence="1" type="ORF">G2W53_018787</name>
</gene>
<evidence type="ECO:0000313" key="2">
    <source>
        <dbReference type="Proteomes" id="UP000634136"/>
    </source>
</evidence>